<dbReference type="AlphaFoldDB" id="A0A086M7I4"/>
<reference evidence="2 3" key="1">
    <citation type="submission" date="2014-05" db="EMBL/GenBank/DDBJ databases">
        <authorList>
            <person name="Sibley D."/>
            <person name="Venepally P."/>
            <person name="Karamycheva S."/>
            <person name="Hadjithomas M."/>
            <person name="Khan A."/>
            <person name="Brunk B."/>
            <person name="Roos D."/>
            <person name="Caler E."/>
            <person name="Lorenzi H."/>
        </authorList>
    </citation>
    <scope>NUCLEOTIDE SEQUENCE [LARGE SCALE GENOMIC DNA]</scope>
    <source>
        <strain evidence="2 3">RUB</strain>
    </source>
</reference>
<sequence>MGEKQEEEGEEEKKEGKGEGGGEGGREEEDEDGSAPVVSWLRIVEERECHEETDEAPETKIALPFSAQRSSRGFEARQVEVLVSANSAFLLSVLLASLFPSSSLPSFCPPRFLLSVLLALFKDKMAGDAPAAAAAPQQAGRTASASGVRTPGYLDLVGHSLKATSMDHGMQYSSIYWETSHRTYLPFWASLTQKFSWKIMDDQIRSFLRLPKPVTTEPFVFSSGSPYIRRYFGDADISVPVPLHAPAHFAFVPTGTVSPWEETGMETGPQGAAARGAAATAFRAVLESAWKCDIDEQIKEKLHSRAGAGAFHASGSTGGCPIPTDF</sequence>
<dbReference type="OrthoDB" id="363546at2759"/>
<evidence type="ECO:0000256" key="1">
    <source>
        <dbReference type="SAM" id="MobiDB-lite"/>
    </source>
</evidence>
<name>A0A086M7I4_TOXGO</name>
<dbReference type="VEuPathDB" id="ToxoDB:TGRUB_218940"/>
<feature type="compositionally biased region" description="Acidic residues" evidence="1">
    <location>
        <begin position="1"/>
        <end position="10"/>
    </location>
</feature>
<evidence type="ECO:0000313" key="3">
    <source>
        <dbReference type="Proteomes" id="UP000028834"/>
    </source>
</evidence>
<organism evidence="2 3">
    <name type="scientific">Toxoplasma gondii RUB</name>
    <dbReference type="NCBI Taxonomy" id="935652"/>
    <lineage>
        <taxon>Eukaryota</taxon>
        <taxon>Sar</taxon>
        <taxon>Alveolata</taxon>
        <taxon>Apicomplexa</taxon>
        <taxon>Conoidasida</taxon>
        <taxon>Coccidia</taxon>
        <taxon>Eucoccidiorida</taxon>
        <taxon>Eimeriorina</taxon>
        <taxon>Sarcocystidae</taxon>
        <taxon>Toxoplasma</taxon>
    </lineage>
</organism>
<feature type="compositionally biased region" description="Basic and acidic residues" evidence="1">
    <location>
        <begin position="11"/>
        <end position="20"/>
    </location>
</feature>
<protein>
    <submittedName>
        <fullName evidence="2">Uncharacterized protein</fullName>
    </submittedName>
</protein>
<dbReference type="EMBL" id="AFYV02000496">
    <property type="protein sequence ID" value="KFG64852.1"/>
    <property type="molecule type" value="Genomic_DNA"/>
</dbReference>
<gene>
    <name evidence="2" type="ORF">TGRUB_218940</name>
</gene>
<comment type="caution">
    <text evidence="2">The sequence shown here is derived from an EMBL/GenBank/DDBJ whole genome shotgun (WGS) entry which is preliminary data.</text>
</comment>
<dbReference type="Proteomes" id="UP000028834">
    <property type="component" value="Unassembled WGS sequence"/>
</dbReference>
<feature type="region of interest" description="Disordered" evidence="1">
    <location>
        <begin position="1"/>
        <end position="38"/>
    </location>
</feature>
<accession>A0A086M7I4</accession>
<proteinExistence type="predicted"/>
<evidence type="ECO:0000313" key="2">
    <source>
        <dbReference type="EMBL" id="KFG64852.1"/>
    </source>
</evidence>